<feature type="transmembrane region" description="Helical" evidence="10">
    <location>
        <begin position="168"/>
        <end position="189"/>
    </location>
</feature>
<reference evidence="11" key="1">
    <citation type="submission" date="2021-03" db="EMBL/GenBank/DDBJ databases">
        <title>Genomic Encyclopedia of Type Strains, Phase IV (KMG-V): Genome sequencing to study the core and pangenomes of soil and plant-associated prokaryotes.</title>
        <authorList>
            <person name="Whitman W."/>
        </authorList>
    </citation>
    <scope>NUCLEOTIDE SEQUENCE</scope>
    <source>
        <strain evidence="11">C4</strain>
    </source>
</reference>
<dbReference type="InterPro" id="IPR045070">
    <property type="entry name" value="MATE_MepA-like"/>
</dbReference>
<dbReference type="AlphaFoldDB" id="A0A8J7RDJ0"/>
<feature type="transmembrane region" description="Helical" evidence="10">
    <location>
        <begin position="280"/>
        <end position="302"/>
    </location>
</feature>
<evidence type="ECO:0000256" key="4">
    <source>
        <dbReference type="ARBA" id="ARBA00022448"/>
    </source>
</evidence>
<feature type="transmembrane region" description="Helical" evidence="10">
    <location>
        <begin position="365"/>
        <end position="388"/>
    </location>
</feature>
<feature type="transmembrane region" description="Helical" evidence="10">
    <location>
        <begin position="135"/>
        <end position="156"/>
    </location>
</feature>
<dbReference type="GO" id="GO:0042910">
    <property type="term" value="F:xenobiotic transmembrane transporter activity"/>
    <property type="evidence" value="ECO:0007669"/>
    <property type="project" value="InterPro"/>
</dbReference>
<evidence type="ECO:0000313" key="11">
    <source>
        <dbReference type="EMBL" id="MBP2201287.1"/>
    </source>
</evidence>
<evidence type="ECO:0000313" key="12">
    <source>
        <dbReference type="Proteomes" id="UP000740329"/>
    </source>
</evidence>
<evidence type="ECO:0000256" key="3">
    <source>
        <dbReference type="ARBA" id="ARBA00022106"/>
    </source>
</evidence>
<accession>A0A8J7RDJ0</accession>
<proteinExistence type="inferred from homology"/>
<feature type="transmembrane region" description="Helical" evidence="10">
    <location>
        <begin position="400"/>
        <end position="425"/>
    </location>
</feature>
<dbReference type="PANTHER" id="PTHR43823:SF3">
    <property type="entry name" value="MULTIDRUG EXPORT PROTEIN MEPA"/>
    <property type="match status" value="1"/>
</dbReference>
<dbReference type="PANTHER" id="PTHR43823">
    <property type="entry name" value="SPORULATION PROTEIN YKVU"/>
    <property type="match status" value="1"/>
</dbReference>
<dbReference type="InterPro" id="IPR048279">
    <property type="entry name" value="MdtK-like"/>
</dbReference>
<dbReference type="OrthoDB" id="214119at2157"/>
<dbReference type="GO" id="GO:0015297">
    <property type="term" value="F:antiporter activity"/>
    <property type="evidence" value="ECO:0007669"/>
    <property type="project" value="InterPro"/>
</dbReference>
<evidence type="ECO:0000256" key="7">
    <source>
        <dbReference type="ARBA" id="ARBA00022989"/>
    </source>
</evidence>
<evidence type="ECO:0000256" key="1">
    <source>
        <dbReference type="ARBA" id="ARBA00004651"/>
    </source>
</evidence>
<evidence type="ECO:0000256" key="2">
    <source>
        <dbReference type="ARBA" id="ARBA00008417"/>
    </source>
</evidence>
<evidence type="ECO:0000256" key="5">
    <source>
        <dbReference type="ARBA" id="ARBA00022475"/>
    </source>
</evidence>
<dbReference type="NCBIfam" id="TIGR00797">
    <property type="entry name" value="matE"/>
    <property type="match status" value="1"/>
</dbReference>
<evidence type="ECO:0000256" key="8">
    <source>
        <dbReference type="ARBA" id="ARBA00023136"/>
    </source>
</evidence>
<comment type="similarity">
    <text evidence="2">Belongs to the multi antimicrobial extrusion (MATE) (TC 2.A.66.1) family. MepA subfamily.</text>
</comment>
<keyword evidence="6 10" id="KW-0812">Transmembrane</keyword>
<feature type="transmembrane region" description="Helical" evidence="10">
    <location>
        <begin position="323"/>
        <end position="345"/>
    </location>
</feature>
<dbReference type="RefSeq" id="WP_209590734.1">
    <property type="nucleotide sequence ID" value="NZ_JAGGMU010000001.1"/>
</dbReference>
<dbReference type="EMBL" id="JAGGMV010000001">
    <property type="protein sequence ID" value="MBP2201287.1"/>
    <property type="molecule type" value="Genomic_DNA"/>
</dbReference>
<name>A0A8J7RDJ0_METVO</name>
<feature type="transmembrane region" description="Helical" evidence="10">
    <location>
        <begin position="245"/>
        <end position="268"/>
    </location>
</feature>
<dbReference type="InterPro" id="IPR051327">
    <property type="entry name" value="MATE_MepA_subfamily"/>
</dbReference>
<feature type="transmembrane region" description="Helical" evidence="10">
    <location>
        <begin position="56"/>
        <end position="75"/>
    </location>
</feature>
<keyword evidence="5" id="KW-1003">Cell membrane</keyword>
<organism evidence="11 12">
    <name type="scientific">Methanococcus voltae</name>
    <dbReference type="NCBI Taxonomy" id="2188"/>
    <lineage>
        <taxon>Archaea</taxon>
        <taxon>Methanobacteriati</taxon>
        <taxon>Methanobacteriota</taxon>
        <taxon>Methanomada group</taxon>
        <taxon>Methanococci</taxon>
        <taxon>Methanococcales</taxon>
        <taxon>Methanococcaceae</taxon>
        <taxon>Methanococcus</taxon>
    </lineage>
</organism>
<evidence type="ECO:0000256" key="10">
    <source>
        <dbReference type="SAM" id="Phobius"/>
    </source>
</evidence>
<dbReference type="CDD" id="cd13143">
    <property type="entry name" value="MATE_MepA_like"/>
    <property type="match status" value="1"/>
</dbReference>
<dbReference type="Proteomes" id="UP000740329">
    <property type="component" value="Unassembled WGS sequence"/>
</dbReference>
<evidence type="ECO:0000256" key="9">
    <source>
        <dbReference type="ARBA" id="ARBA00023251"/>
    </source>
</evidence>
<keyword evidence="4" id="KW-0813">Transport</keyword>
<protein>
    <recommendedName>
        <fullName evidence="3">Multidrug export protein MepA</fullName>
    </recommendedName>
</protein>
<keyword evidence="7 10" id="KW-1133">Transmembrane helix</keyword>
<keyword evidence="9" id="KW-0046">Antibiotic resistance</keyword>
<comment type="subcellular location">
    <subcellularLocation>
        <location evidence="1">Cell membrane</location>
        <topology evidence="1">Multi-pass membrane protein</topology>
    </subcellularLocation>
</comment>
<feature type="transmembrane region" description="Helical" evidence="10">
    <location>
        <begin position="195"/>
        <end position="215"/>
    </location>
</feature>
<dbReference type="GO" id="GO:0005886">
    <property type="term" value="C:plasma membrane"/>
    <property type="evidence" value="ECO:0007669"/>
    <property type="project" value="UniProtKB-SubCell"/>
</dbReference>
<keyword evidence="8 10" id="KW-0472">Membrane</keyword>
<gene>
    <name evidence="11" type="ORF">J3E07_000685</name>
</gene>
<evidence type="ECO:0000256" key="6">
    <source>
        <dbReference type="ARBA" id="ARBA00022692"/>
    </source>
</evidence>
<sequence>MTNYDLNTTPIPKLIARYSIPAIIGFVINGVYTIIDGIFIGHWVGSEAIASITLSFPIKLMMISFAIMIGVGASAHISISLGKQDPKKAEEIFKNAFCILLLLGVVLTVVGLLAIKPLLTSFGVEGTLLTLSLTYLGIAFIGAMGSLFNVGLEPIIRNDGFPQKAMKVMIICALVNIVFDALFIIVFQWGVAGAAIATLMGETLGAMIFLHHFIAKKSNLKIENLGYRVKNILNFKTYDKDILKLVLLTGISPFLMEFSSAIGSLVYSTQFLKYGGSLHVSAFGIVIYLFIILFMTVLGLCSGVQPLISYNYGAKRFDKVKEILKITGGLCATVGVISFILYNLFPTYLINIFNSTDMALIETATTGLSIFSFGTLVLGPVFLIIIYFQSIGDSKVANTLALLKSFGFILPLLYLLPMYFGVIGIWYAEPLSGLLTLIIGSFFIYRAFRYQLKEK</sequence>
<feature type="transmembrane region" description="Helical" evidence="10">
    <location>
        <begin position="431"/>
        <end position="448"/>
    </location>
</feature>
<feature type="transmembrane region" description="Helical" evidence="10">
    <location>
        <begin position="96"/>
        <end position="115"/>
    </location>
</feature>
<dbReference type="PIRSF" id="PIRSF006603">
    <property type="entry name" value="DinF"/>
    <property type="match status" value="1"/>
</dbReference>
<feature type="transmembrane region" description="Helical" evidence="10">
    <location>
        <begin position="20"/>
        <end position="44"/>
    </location>
</feature>
<dbReference type="GO" id="GO:0046677">
    <property type="term" value="P:response to antibiotic"/>
    <property type="evidence" value="ECO:0007669"/>
    <property type="project" value="UniProtKB-KW"/>
</dbReference>
<dbReference type="InterPro" id="IPR002528">
    <property type="entry name" value="MATE_fam"/>
</dbReference>
<dbReference type="Pfam" id="PF01554">
    <property type="entry name" value="MatE"/>
    <property type="match status" value="2"/>
</dbReference>
<comment type="caution">
    <text evidence="11">The sequence shown here is derived from an EMBL/GenBank/DDBJ whole genome shotgun (WGS) entry which is preliminary data.</text>
</comment>